<dbReference type="SUPFAM" id="SSF54637">
    <property type="entry name" value="Thioesterase/thiol ester dehydrase-isomerase"/>
    <property type="match status" value="1"/>
</dbReference>
<dbReference type="InterPro" id="IPR029069">
    <property type="entry name" value="HotDog_dom_sf"/>
</dbReference>
<gene>
    <name evidence="3" type="ORF">psyc5s11_18590</name>
</gene>
<sequence>MYISETKIVVRYAETDQMGIVHHSNYLIWFEAGRTDFIKGSKMSYSEMEEEGILIPLAESSCKYIIGAKYEDELIIKTWVKELTPIKVEFNYSVIREKDQKEIAKGSTLHVFVSKSFKIINIKKNHPKIFEKLQSLHT</sequence>
<protein>
    <submittedName>
        <fullName evidence="3">Thioesterase</fullName>
    </submittedName>
</protein>
<dbReference type="PANTHER" id="PTHR31793:SF27">
    <property type="entry name" value="NOVEL THIOESTERASE SUPERFAMILY DOMAIN AND SAPOSIN A-TYPE DOMAIN CONTAINING PROTEIN (0610012H03RIK)"/>
    <property type="match status" value="1"/>
</dbReference>
<dbReference type="InterPro" id="IPR050563">
    <property type="entry name" value="4-hydroxybenzoyl-CoA_TE"/>
</dbReference>
<proteinExistence type="inferred from homology"/>
<dbReference type="Proteomes" id="UP000824633">
    <property type="component" value="Chromosome"/>
</dbReference>
<organism evidence="3 4">
    <name type="scientific">Clostridium gelidum</name>
    <dbReference type="NCBI Taxonomy" id="704125"/>
    <lineage>
        <taxon>Bacteria</taxon>
        <taxon>Bacillati</taxon>
        <taxon>Bacillota</taxon>
        <taxon>Clostridia</taxon>
        <taxon>Eubacteriales</taxon>
        <taxon>Clostridiaceae</taxon>
        <taxon>Clostridium</taxon>
    </lineage>
</organism>
<dbReference type="EMBL" id="AP024849">
    <property type="protein sequence ID" value="BCZ45792.1"/>
    <property type="molecule type" value="Genomic_DNA"/>
</dbReference>
<name>A0ABM7T3C2_9CLOT</name>
<dbReference type="CDD" id="cd00586">
    <property type="entry name" value="4HBT"/>
    <property type="match status" value="1"/>
</dbReference>
<comment type="similarity">
    <text evidence="1">Belongs to the 4-hydroxybenzoyl-CoA thioesterase family.</text>
</comment>
<evidence type="ECO:0000313" key="4">
    <source>
        <dbReference type="Proteomes" id="UP000824633"/>
    </source>
</evidence>
<dbReference type="PANTHER" id="PTHR31793">
    <property type="entry name" value="4-HYDROXYBENZOYL-COA THIOESTERASE FAMILY MEMBER"/>
    <property type="match status" value="1"/>
</dbReference>
<accession>A0ABM7T3C2</accession>
<dbReference type="NCBIfam" id="TIGR00051">
    <property type="entry name" value="YbgC/FadM family acyl-CoA thioesterase"/>
    <property type="match status" value="1"/>
</dbReference>
<dbReference type="RefSeq" id="WP_224037348.1">
    <property type="nucleotide sequence ID" value="NZ_AP024849.1"/>
</dbReference>
<reference evidence="4" key="1">
    <citation type="submission" date="2021-07" db="EMBL/GenBank/DDBJ databases">
        <title>Complete genome sequencing of a Clostridium isolate.</title>
        <authorList>
            <person name="Ueki A."/>
            <person name="Tonouchi A."/>
        </authorList>
    </citation>
    <scope>NUCLEOTIDE SEQUENCE [LARGE SCALE GENOMIC DNA]</scope>
    <source>
        <strain evidence="4">C5S11</strain>
    </source>
</reference>
<dbReference type="Pfam" id="PF13279">
    <property type="entry name" value="4HBT_2"/>
    <property type="match status" value="1"/>
</dbReference>
<evidence type="ECO:0000256" key="1">
    <source>
        <dbReference type="ARBA" id="ARBA00005953"/>
    </source>
</evidence>
<keyword evidence="4" id="KW-1185">Reference proteome</keyword>
<keyword evidence="2" id="KW-0378">Hydrolase</keyword>
<dbReference type="InterPro" id="IPR006684">
    <property type="entry name" value="YbgC/YbaW"/>
</dbReference>
<evidence type="ECO:0000256" key="2">
    <source>
        <dbReference type="ARBA" id="ARBA00022801"/>
    </source>
</evidence>
<dbReference type="PIRSF" id="PIRSF003230">
    <property type="entry name" value="YbgC"/>
    <property type="match status" value="1"/>
</dbReference>
<dbReference type="Gene3D" id="3.10.129.10">
    <property type="entry name" value="Hotdog Thioesterase"/>
    <property type="match status" value="1"/>
</dbReference>
<evidence type="ECO:0000313" key="3">
    <source>
        <dbReference type="EMBL" id="BCZ45792.1"/>
    </source>
</evidence>